<keyword evidence="2" id="KW-0732">Signal</keyword>
<proteinExistence type="predicted"/>
<keyword evidence="4" id="KW-1185">Reference proteome</keyword>
<dbReference type="EMBL" id="UYYB01004819">
    <property type="protein sequence ID" value="VDM67175.1"/>
    <property type="molecule type" value="Genomic_DNA"/>
</dbReference>
<accession>A0A3P7K762</accession>
<organism evidence="3 4">
    <name type="scientific">Strongylus vulgaris</name>
    <name type="common">Blood worm</name>
    <dbReference type="NCBI Taxonomy" id="40348"/>
    <lineage>
        <taxon>Eukaryota</taxon>
        <taxon>Metazoa</taxon>
        <taxon>Ecdysozoa</taxon>
        <taxon>Nematoda</taxon>
        <taxon>Chromadorea</taxon>
        <taxon>Rhabditida</taxon>
        <taxon>Rhabditina</taxon>
        <taxon>Rhabditomorpha</taxon>
        <taxon>Strongyloidea</taxon>
        <taxon>Strongylidae</taxon>
        <taxon>Strongylus</taxon>
    </lineage>
</organism>
<feature type="region of interest" description="Disordered" evidence="1">
    <location>
        <begin position="26"/>
        <end position="50"/>
    </location>
</feature>
<evidence type="ECO:0000256" key="1">
    <source>
        <dbReference type="SAM" id="MobiDB-lite"/>
    </source>
</evidence>
<evidence type="ECO:0000313" key="3">
    <source>
        <dbReference type="EMBL" id="VDM67175.1"/>
    </source>
</evidence>
<feature type="signal peptide" evidence="2">
    <location>
        <begin position="1"/>
        <end position="23"/>
    </location>
</feature>
<evidence type="ECO:0000256" key="2">
    <source>
        <dbReference type="SAM" id="SignalP"/>
    </source>
</evidence>
<sequence length="166" mass="17758">MLVYKSLFALGTVLAFASQTVTSCQPPNPVYQRDSRSNVRSIDVPSAGPPAPPLPLSQIPFLAGNEINDDASSDLRMGSLSNEVERPGGIIDQAHLAPHKGYLSYPGYIPPSLDFPTLQPNVGPLDPSPHVNDIGNSAASSPAFDHGGKKYFLPLPLKFQELIVKL</sequence>
<dbReference type="AlphaFoldDB" id="A0A3P7K762"/>
<dbReference type="Proteomes" id="UP000270094">
    <property type="component" value="Unassembled WGS sequence"/>
</dbReference>
<name>A0A3P7K762_STRVU</name>
<protein>
    <submittedName>
        <fullName evidence="3">Uncharacterized protein</fullName>
    </submittedName>
</protein>
<reference evidence="3 4" key="1">
    <citation type="submission" date="2018-11" db="EMBL/GenBank/DDBJ databases">
        <authorList>
            <consortium name="Pathogen Informatics"/>
        </authorList>
    </citation>
    <scope>NUCLEOTIDE SEQUENCE [LARGE SCALE GENOMIC DNA]</scope>
</reference>
<feature type="chain" id="PRO_5018337296" evidence="2">
    <location>
        <begin position="24"/>
        <end position="166"/>
    </location>
</feature>
<dbReference type="PROSITE" id="PS51257">
    <property type="entry name" value="PROKAR_LIPOPROTEIN"/>
    <property type="match status" value="1"/>
</dbReference>
<gene>
    <name evidence="3" type="ORF">SVUK_LOCUS2173</name>
</gene>
<evidence type="ECO:0000313" key="4">
    <source>
        <dbReference type="Proteomes" id="UP000270094"/>
    </source>
</evidence>